<comment type="caution">
    <text evidence="1">The sequence shown here is derived from an EMBL/GenBank/DDBJ whole genome shotgun (WGS) entry which is preliminary data.</text>
</comment>
<accession>A0ABU2N2E7</accession>
<reference evidence="2" key="1">
    <citation type="submission" date="2023-07" db="EMBL/GenBank/DDBJ databases">
        <title>30 novel species of actinomycetes from the DSMZ collection.</title>
        <authorList>
            <person name="Nouioui I."/>
        </authorList>
    </citation>
    <scope>NUCLEOTIDE SEQUENCE [LARGE SCALE GENOMIC DNA]</scope>
    <source>
        <strain evidence="2">DSM 44938</strain>
    </source>
</reference>
<evidence type="ECO:0000313" key="2">
    <source>
        <dbReference type="Proteomes" id="UP001183246"/>
    </source>
</evidence>
<protein>
    <submittedName>
        <fullName evidence="1">Uncharacterized protein</fullName>
    </submittedName>
</protein>
<gene>
    <name evidence="1" type="ORF">RM590_35305</name>
</gene>
<evidence type="ECO:0000313" key="1">
    <source>
        <dbReference type="EMBL" id="MDT0347787.1"/>
    </source>
</evidence>
<dbReference type="Proteomes" id="UP001183246">
    <property type="component" value="Unassembled WGS sequence"/>
</dbReference>
<dbReference type="EMBL" id="JAVREL010000052">
    <property type="protein sequence ID" value="MDT0347787.1"/>
    <property type="molecule type" value="Genomic_DNA"/>
</dbReference>
<sequence length="196" mass="21160">MSTQVRPQIHPSRPLNYAERRLLLGGLTVRRTWRVLTSEKPVGLRLVELFGGDVERERGAVAVITRRDSVAILVDGPEHLMRGTPVGGLGGDGACSGQQTGRCAAYPLIYEKAAGPSGRGPLPEISLVFRLADDPDMGVFALRSAAWGFAATVPDLWRALAERAQPARCTLSLRRVEFTTASGFPVRYVEPAVVLG</sequence>
<name>A0ABU2N2E7_9ACTN</name>
<organism evidence="1 2">
    <name type="scientific">Streptomyces litchfieldiae</name>
    <dbReference type="NCBI Taxonomy" id="3075543"/>
    <lineage>
        <taxon>Bacteria</taxon>
        <taxon>Bacillati</taxon>
        <taxon>Actinomycetota</taxon>
        <taxon>Actinomycetes</taxon>
        <taxon>Kitasatosporales</taxon>
        <taxon>Streptomycetaceae</taxon>
        <taxon>Streptomyces</taxon>
    </lineage>
</organism>
<dbReference type="RefSeq" id="WP_311708912.1">
    <property type="nucleotide sequence ID" value="NZ_JAVREL010000052.1"/>
</dbReference>
<proteinExistence type="predicted"/>
<keyword evidence="2" id="KW-1185">Reference proteome</keyword>